<dbReference type="GO" id="GO:0005886">
    <property type="term" value="C:plasma membrane"/>
    <property type="evidence" value="ECO:0007669"/>
    <property type="project" value="UniProtKB-SubCell"/>
</dbReference>
<keyword evidence="11" id="KW-0175">Coiled coil</keyword>
<evidence type="ECO:0000256" key="2">
    <source>
        <dbReference type="ARBA" id="ARBA00010004"/>
    </source>
</evidence>
<dbReference type="GO" id="GO:0044781">
    <property type="term" value="P:bacterial-type flagellum organization"/>
    <property type="evidence" value="ECO:0007669"/>
    <property type="project" value="UniProtKB-KW"/>
</dbReference>
<proteinExistence type="inferred from homology"/>
<dbReference type="Proteomes" id="UP000295645">
    <property type="component" value="Unassembled WGS sequence"/>
</dbReference>
<keyword evidence="14" id="KW-1185">Reference proteome</keyword>
<dbReference type="Gene3D" id="1.10.287.1700">
    <property type="match status" value="1"/>
</dbReference>
<evidence type="ECO:0000313" key="14">
    <source>
        <dbReference type="Proteomes" id="UP000295645"/>
    </source>
</evidence>
<dbReference type="PANTHER" id="PTHR38786:SF1">
    <property type="entry name" value="FLAGELLAR FLIJ PROTEIN"/>
    <property type="match status" value="1"/>
</dbReference>
<keyword evidence="10" id="KW-1006">Bacterial flagellum protein export</keyword>
<feature type="coiled-coil region" evidence="11">
    <location>
        <begin position="12"/>
        <end position="46"/>
    </location>
</feature>
<keyword evidence="13" id="KW-0969">Cilium</keyword>
<evidence type="ECO:0000256" key="7">
    <source>
        <dbReference type="ARBA" id="ARBA00022795"/>
    </source>
</evidence>
<evidence type="ECO:0000313" key="13">
    <source>
        <dbReference type="EMBL" id="TCV94156.1"/>
    </source>
</evidence>
<comment type="similarity">
    <text evidence="2">Belongs to the FliJ family.</text>
</comment>
<dbReference type="Pfam" id="PF02050">
    <property type="entry name" value="FliJ"/>
    <property type="match status" value="1"/>
</dbReference>
<evidence type="ECO:0000256" key="9">
    <source>
        <dbReference type="ARBA" id="ARBA00023136"/>
    </source>
</evidence>
<gene>
    <name evidence="13" type="ORF">EC912_104354</name>
</gene>
<evidence type="ECO:0000256" key="3">
    <source>
        <dbReference type="ARBA" id="ARBA00020392"/>
    </source>
</evidence>
<name>A0A4R3YPA2_9GAMM</name>
<dbReference type="OrthoDB" id="5951725at2"/>
<keyword evidence="13" id="KW-0282">Flagellum</keyword>
<keyword evidence="13" id="KW-0966">Cell projection</keyword>
<keyword evidence="5" id="KW-1003">Cell membrane</keyword>
<evidence type="ECO:0000256" key="6">
    <source>
        <dbReference type="ARBA" id="ARBA00022500"/>
    </source>
</evidence>
<keyword evidence="7" id="KW-1005">Bacterial flagellum biogenesis</keyword>
<dbReference type="PANTHER" id="PTHR38786">
    <property type="entry name" value="FLAGELLAR FLIJ PROTEIN"/>
    <property type="match status" value="1"/>
</dbReference>
<dbReference type="InterPro" id="IPR053716">
    <property type="entry name" value="Flag_assembly_chemotaxis_eff"/>
</dbReference>
<dbReference type="GO" id="GO:0071973">
    <property type="term" value="P:bacterial-type flagellum-dependent cell motility"/>
    <property type="evidence" value="ECO:0007669"/>
    <property type="project" value="InterPro"/>
</dbReference>
<comment type="caution">
    <text evidence="13">The sequence shown here is derived from an EMBL/GenBank/DDBJ whole genome shotgun (WGS) entry which is preliminary data.</text>
</comment>
<keyword evidence="8" id="KW-0653">Protein transport</keyword>
<dbReference type="NCBIfam" id="TIGR02473">
    <property type="entry name" value="flagell_FliJ"/>
    <property type="match status" value="1"/>
</dbReference>
<organism evidence="13 14">
    <name type="scientific">Luteibacter rhizovicinus</name>
    <dbReference type="NCBI Taxonomy" id="242606"/>
    <lineage>
        <taxon>Bacteria</taxon>
        <taxon>Pseudomonadati</taxon>
        <taxon>Pseudomonadota</taxon>
        <taxon>Gammaproteobacteria</taxon>
        <taxon>Lysobacterales</taxon>
        <taxon>Rhodanobacteraceae</taxon>
        <taxon>Luteibacter</taxon>
    </lineage>
</organism>
<dbReference type="RefSeq" id="WP_132144547.1">
    <property type="nucleotide sequence ID" value="NZ_SMCS01000004.1"/>
</dbReference>
<evidence type="ECO:0000256" key="12">
    <source>
        <dbReference type="SAM" id="MobiDB-lite"/>
    </source>
</evidence>
<comment type="subcellular location">
    <subcellularLocation>
        <location evidence="1">Cell membrane</location>
        <topology evidence="1">Peripheral membrane protein</topology>
        <orientation evidence="1">Cytoplasmic side</orientation>
    </subcellularLocation>
</comment>
<evidence type="ECO:0000256" key="11">
    <source>
        <dbReference type="SAM" id="Coils"/>
    </source>
</evidence>
<dbReference type="GO" id="GO:0006935">
    <property type="term" value="P:chemotaxis"/>
    <property type="evidence" value="ECO:0007669"/>
    <property type="project" value="UniProtKB-KW"/>
</dbReference>
<keyword evidence="6" id="KW-0145">Chemotaxis</keyword>
<evidence type="ECO:0000256" key="5">
    <source>
        <dbReference type="ARBA" id="ARBA00022475"/>
    </source>
</evidence>
<evidence type="ECO:0000256" key="1">
    <source>
        <dbReference type="ARBA" id="ARBA00004413"/>
    </source>
</evidence>
<dbReference type="InterPro" id="IPR012823">
    <property type="entry name" value="Flagell_FliJ"/>
</dbReference>
<evidence type="ECO:0000256" key="4">
    <source>
        <dbReference type="ARBA" id="ARBA00022448"/>
    </source>
</evidence>
<reference evidence="13 14" key="1">
    <citation type="submission" date="2019-03" db="EMBL/GenBank/DDBJ databases">
        <title>Above-ground endophytic microbial communities from plants in different locations in the United States.</title>
        <authorList>
            <person name="Frank C."/>
        </authorList>
    </citation>
    <scope>NUCLEOTIDE SEQUENCE [LARGE SCALE GENOMIC DNA]</scope>
    <source>
        <strain evidence="13 14">LP_13_YM</strain>
    </source>
</reference>
<protein>
    <recommendedName>
        <fullName evidence="3">Flagellar FliJ protein</fullName>
    </recommendedName>
</protein>
<evidence type="ECO:0000256" key="8">
    <source>
        <dbReference type="ARBA" id="ARBA00022927"/>
    </source>
</evidence>
<dbReference type="InterPro" id="IPR052570">
    <property type="entry name" value="FliJ"/>
</dbReference>
<dbReference type="EMBL" id="SMCS01000004">
    <property type="protein sequence ID" value="TCV94156.1"/>
    <property type="molecule type" value="Genomic_DNA"/>
</dbReference>
<dbReference type="GO" id="GO:0015031">
    <property type="term" value="P:protein transport"/>
    <property type="evidence" value="ECO:0007669"/>
    <property type="project" value="UniProtKB-KW"/>
</dbReference>
<keyword evidence="4" id="KW-0813">Transport</keyword>
<dbReference type="GO" id="GO:0009288">
    <property type="term" value="C:bacterial-type flagellum"/>
    <property type="evidence" value="ECO:0007669"/>
    <property type="project" value="InterPro"/>
</dbReference>
<evidence type="ECO:0000256" key="10">
    <source>
        <dbReference type="ARBA" id="ARBA00023225"/>
    </source>
</evidence>
<feature type="compositionally biased region" description="Basic and acidic residues" evidence="12">
    <location>
        <begin position="113"/>
        <end position="134"/>
    </location>
</feature>
<dbReference type="AlphaFoldDB" id="A0A4R3YPA2"/>
<accession>A0A4R3YPA2</accession>
<keyword evidence="9" id="KW-0472">Membrane</keyword>
<sequence length="142" mass="16295">MSSRADRLQPVVDLAADKADEATRSLAEHQRQVAAAEAQLVELRRYRNEYATMPDGLGVAALLNRQQFLLRIDSAIVQQMGEVQRREIALTRAQNDWADARGRAKALDAVTTKYREQERKQEARREQEQADERSQHRRTPRG</sequence>
<feature type="region of interest" description="Disordered" evidence="12">
    <location>
        <begin position="111"/>
        <end position="142"/>
    </location>
</feature>